<dbReference type="Proteomes" id="UP001178508">
    <property type="component" value="Chromosome 7"/>
</dbReference>
<protein>
    <submittedName>
        <fullName evidence="3">Uncharacterized protein LOC117825349</fullName>
    </submittedName>
</protein>
<sequence length="258" mass="28454">MACSRHNPSTMVDNIIKKSLGVLLIIVAHMVFIVCSTVQVTGILGANIMLQFTFKVSVTNDSHFAVYVGEGPKNEEKIAEYFKGRPNGITCFPFPKSYSAFCHFTNLTLNHSGYYWASLFSPSEGVPTESEKVHLKVREENKSITVTTEQPDIPVQDSGSYSQIISAVLLVSPGLIVAAALIWLIWCLVKNKDKQEQSPHQNSNPTIQETVEPPSQVPPSSLVYSVLDFPKRASAAVEMNSNDTEYAAVSYCTEKRGF</sequence>
<organism evidence="3 4">
    <name type="scientific">Xyrichtys novacula</name>
    <name type="common">Pearly razorfish</name>
    <name type="synonym">Hemipteronotus novacula</name>
    <dbReference type="NCBI Taxonomy" id="13765"/>
    <lineage>
        <taxon>Eukaryota</taxon>
        <taxon>Metazoa</taxon>
        <taxon>Chordata</taxon>
        <taxon>Craniata</taxon>
        <taxon>Vertebrata</taxon>
        <taxon>Euteleostomi</taxon>
        <taxon>Actinopterygii</taxon>
        <taxon>Neopterygii</taxon>
        <taxon>Teleostei</taxon>
        <taxon>Neoteleostei</taxon>
        <taxon>Acanthomorphata</taxon>
        <taxon>Eupercaria</taxon>
        <taxon>Labriformes</taxon>
        <taxon>Labridae</taxon>
        <taxon>Xyrichtys</taxon>
    </lineage>
</organism>
<dbReference type="EMBL" id="OY660870">
    <property type="protein sequence ID" value="CAJ1060831.1"/>
    <property type="molecule type" value="Genomic_DNA"/>
</dbReference>
<keyword evidence="2" id="KW-0472">Membrane</keyword>
<dbReference type="GO" id="GO:0016020">
    <property type="term" value="C:membrane"/>
    <property type="evidence" value="ECO:0007669"/>
    <property type="project" value="InterPro"/>
</dbReference>
<keyword evidence="2" id="KW-1133">Transmembrane helix</keyword>
<evidence type="ECO:0000313" key="4">
    <source>
        <dbReference type="Proteomes" id="UP001178508"/>
    </source>
</evidence>
<keyword evidence="2" id="KW-0812">Transmembrane</keyword>
<proteinExistence type="predicted"/>
<gene>
    <name evidence="3" type="ORF">XNOV1_A029296</name>
</gene>
<dbReference type="PANTHER" id="PTHR15264:SF2">
    <property type="entry name" value="PROGRAMMED CELL DEATH PROTEIN 1"/>
    <property type="match status" value="1"/>
</dbReference>
<evidence type="ECO:0000256" key="2">
    <source>
        <dbReference type="SAM" id="Phobius"/>
    </source>
</evidence>
<feature type="transmembrane region" description="Helical" evidence="2">
    <location>
        <begin position="20"/>
        <end position="44"/>
    </location>
</feature>
<reference evidence="3" key="1">
    <citation type="submission" date="2023-08" db="EMBL/GenBank/DDBJ databases">
        <authorList>
            <person name="Alioto T."/>
            <person name="Alioto T."/>
            <person name="Gomez Garrido J."/>
        </authorList>
    </citation>
    <scope>NUCLEOTIDE SEQUENCE</scope>
</reference>
<name>A0AAV1FHE2_XYRNO</name>
<accession>A0AAV1FHE2</accession>
<dbReference type="PANTHER" id="PTHR15264">
    <property type="entry name" value="PROGRAMMED CELL DEATH PROTEIN 1"/>
    <property type="match status" value="1"/>
</dbReference>
<feature type="transmembrane region" description="Helical" evidence="2">
    <location>
        <begin position="164"/>
        <end position="189"/>
    </location>
</feature>
<dbReference type="InterPro" id="IPR042379">
    <property type="entry name" value="PDCD1"/>
</dbReference>
<evidence type="ECO:0000256" key="1">
    <source>
        <dbReference type="SAM" id="MobiDB-lite"/>
    </source>
</evidence>
<feature type="region of interest" description="Disordered" evidence="1">
    <location>
        <begin position="197"/>
        <end position="219"/>
    </location>
</feature>
<dbReference type="GO" id="GO:0050777">
    <property type="term" value="P:negative regulation of immune response"/>
    <property type="evidence" value="ECO:0007669"/>
    <property type="project" value="InterPro"/>
</dbReference>
<dbReference type="AlphaFoldDB" id="A0AAV1FHE2"/>
<keyword evidence="4" id="KW-1185">Reference proteome</keyword>
<evidence type="ECO:0000313" key="3">
    <source>
        <dbReference type="EMBL" id="CAJ1060831.1"/>
    </source>
</evidence>
<feature type="compositionally biased region" description="Polar residues" evidence="1">
    <location>
        <begin position="198"/>
        <end position="209"/>
    </location>
</feature>